<keyword evidence="1" id="KW-1133">Transmembrane helix</keyword>
<evidence type="ECO:0000313" key="2">
    <source>
        <dbReference type="EMBL" id="OHT04718.1"/>
    </source>
</evidence>
<protein>
    <submittedName>
        <fullName evidence="2">Uncharacterized protein</fullName>
    </submittedName>
</protein>
<comment type="caution">
    <text evidence="2">The sequence shown here is derived from an EMBL/GenBank/DDBJ whole genome shotgun (WGS) entry which is preliminary data.</text>
</comment>
<keyword evidence="1" id="KW-0812">Transmembrane</keyword>
<dbReference type="EMBL" id="MLAK01000782">
    <property type="protein sequence ID" value="OHT04718.1"/>
    <property type="molecule type" value="Genomic_DNA"/>
</dbReference>
<name>A0A1J4K4W0_9EUKA</name>
<keyword evidence="3" id="KW-1185">Reference proteome</keyword>
<gene>
    <name evidence="2" type="ORF">TRFO_06137</name>
</gene>
<proteinExistence type="predicted"/>
<sequence>MYTSFKIQSLKEIQYLFFFFLRRKSFNIFFYYIVESRFFIRMLAFFSSLIILTQSAVIPQIYVCDTKCPSHATGFQIIYNNTMDLAQEIHRYMTDRSYIYFYTAGRESVDFNLKIHGWNGNNAEFKKLDGSKTVDLIMDIEDLTETPELTFTDLDVIFSSTTSKLNVEIDSVSFIDTNIDFRNVSPNLLTQKLVTDDSIKSFSRVTIEKKTYYGSYVEFDITSHQDVTALVSDKQVDVILEGKTTQICFQDETEMDMMFNMASDSTFYVNYTGKTASLTPSLQFENIQNCVFSGNWPDSLTFPFEDKRLGDTVEYIYITSYSSVLPLTIKGTATYLIQFNEKTTTITGNIAASLKFGLARTTFLEETNVVVKGKFTGDSIDLGSSYIRATIENIDIDFDYGTTFPFIFRVGTGGASTLTFNKAEADSTSFYEIQVSPDFTSFLSDAELKTLLDNEWKILELPGMNLIAHVEAILPDSPFIHGFTKHDSVIHIEKNLHHYDLTATSPSAAPLKLCYDGPDSTCDDGKSGHEIHDIQLLSEYFVVGMKYMELTLKYFVNNIDLSFFDYGFEGCTVKITGTSHTSVDSLSLGSQKGISYMELSQLNFQGRTDFHIKDIKFSKCVATQYSSLVFHNDDRVTGDDEFVRTMIPQVIGDIGNFTYIMDFYDSMSLDDEEYVFYDLDTNDISDPISIPYSLLGDFHILYDVGMSSSATENNLNVTINTKQPKAFNLTFDRLTYDYRTEAELILYNWQSIKTVSDFHVNFDHGPYPIKIVLTEPYNPVDNSQITVTGSGKITYVDRYNNTQSYCACEGDNCQRICPKDASQIKYSEVSTKITDSQFDNFTIYIGSSTSGSHPTFPLDKADLKAINFVGLSQTTLDLITITNESGKSIDMELTSTLFTNLSVSTTSSSTKMFFGTLQFTNCSIDSGFKNVEITVDDFFTDFETLKLFKKVTITDNCYVTGEPFTDEDITVDFIPDENANDLQVTVVSDMRITMGDGYAKFGRTKFNIPRTRIYDIVINVNVMEQIEILKDSTATDSKIPLVLFKTCTNANVRFGDGWDQSSTDFIFLFDDINGSTITLTGPNTPVAISVIAGDFNLVANEENVGINGFIEYRGAQEAHDIHVRTTVQKKNVTIKVAKVFDIGRGMNIFFNQPNIVLDLYEVEGSILDGEALLSVEHYSDVDGDTKIIIHNPLDKALLNTNYKVACTVSDPLTQADVAAYVKKEHVLFQVNPVDASKCKQTSLTYLGQEPTTHGFNGNQAMQANNINGYITLSFIKQPEEVPWTVCYKTTSKCEVQVDEGTISNLDQYIPSGSKFMTCRMGSSNTNNLRLDFSSFKGIQVEIVSTSTGAASVNALFGSGIVKSLNLSNVKVSTTESAFKVDQLRLTNGATINKLDGFDDLTVDYDTWKQGAISKFSNNLTLLYSSNKLTFTENGWKLDDEKEIKVTDFPKFALNFQSGVALQFDAEKELSTVRALKIISISRKFVIGENFDSIVSPVIEFENRYDPSLYTVTASSYPFVIFPTLMNASTLNLATLPYTTSSTMHFTDINSTIDFSNKAGSSGRFTAPKIIFRGKSSLAAKLSDTVYPITITDGVEAHDDALVTLNNAKVNGEIRLNGDATLSGHFDVPSAKIVYEWQLNQIPDIAFTSDPESQPSSVVFKFIDQTLEGKEEEYNNYLYNKAYALASGLDSGTCQKWLDKLTLESSYKYFNSEDPVFDFNCNGNNLIVIGRRLIPVIEPTDESKDHKLSPGAIAGISITVILVVAGLAVAGFILYRRNAFSRLTTLLNSERLNSNNEQYMNNPNVV</sequence>
<feature type="transmembrane region" description="Helical" evidence="1">
    <location>
        <begin position="1751"/>
        <end position="1774"/>
    </location>
</feature>
<evidence type="ECO:0000256" key="1">
    <source>
        <dbReference type="SAM" id="Phobius"/>
    </source>
</evidence>
<evidence type="ECO:0000313" key="3">
    <source>
        <dbReference type="Proteomes" id="UP000179807"/>
    </source>
</evidence>
<dbReference type="Proteomes" id="UP000179807">
    <property type="component" value="Unassembled WGS sequence"/>
</dbReference>
<keyword evidence="1" id="KW-0472">Membrane</keyword>
<dbReference type="GeneID" id="94827611"/>
<dbReference type="RefSeq" id="XP_068357854.1">
    <property type="nucleotide sequence ID" value="XM_068492907.1"/>
</dbReference>
<organism evidence="2 3">
    <name type="scientific">Tritrichomonas foetus</name>
    <dbReference type="NCBI Taxonomy" id="1144522"/>
    <lineage>
        <taxon>Eukaryota</taxon>
        <taxon>Metamonada</taxon>
        <taxon>Parabasalia</taxon>
        <taxon>Tritrichomonadida</taxon>
        <taxon>Tritrichomonadidae</taxon>
        <taxon>Tritrichomonas</taxon>
    </lineage>
</organism>
<reference evidence="2" key="1">
    <citation type="submission" date="2016-10" db="EMBL/GenBank/DDBJ databases">
        <authorList>
            <person name="Benchimol M."/>
            <person name="Almeida L.G."/>
            <person name="Vasconcelos A.T."/>
            <person name="Perreira-Neves A."/>
            <person name="Rosa I.A."/>
            <person name="Tasca T."/>
            <person name="Bogo M.R."/>
            <person name="de Souza W."/>
        </authorList>
    </citation>
    <scope>NUCLEOTIDE SEQUENCE [LARGE SCALE GENOMIC DNA]</scope>
    <source>
        <strain evidence="2">K</strain>
    </source>
</reference>
<accession>A0A1J4K4W0</accession>
<dbReference type="VEuPathDB" id="TrichDB:TRFO_06137"/>